<dbReference type="EMBL" id="JANIDX010000002">
    <property type="protein sequence ID" value="MCX5619276.1"/>
    <property type="molecule type" value="Genomic_DNA"/>
</dbReference>
<dbReference type="Gene3D" id="3.40.50.2000">
    <property type="entry name" value="Glycogen Phosphorylase B"/>
    <property type="match status" value="1"/>
</dbReference>
<keyword evidence="11" id="KW-1185">Reference proteome</keyword>
<evidence type="ECO:0000313" key="10">
    <source>
        <dbReference type="EMBL" id="MCX5619276.1"/>
    </source>
</evidence>
<dbReference type="Proteomes" id="UP001165575">
    <property type="component" value="Unassembled WGS sequence"/>
</dbReference>
<evidence type="ECO:0000313" key="11">
    <source>
        <dbReference type="Proteomes" id="UP001165575"/>
    </source>
</evidence>
<evidence type="ECO:0000259" key="9">
    <source>
        <dbReference type="Pfam" id="PF04413"/>
    </source>
</evidence>
<dbReference type="InterPro" id="IPR038107">
    <property type="entry name" value="Glycos_transf_N_sf"/>
</dbReference>
<accession>A0ABT3WJW6</accession>
<name>A0ABT3WJW6_9PROT</name>
<dbReference type="PANTHER" id="PTHR42755">
    <property type="entry name" value="3-DEOXY-MANNO-OCTULOSONATE CYTIDYLYLTRANSFERASE"/>
    <property type="match status" value="1"/>
</dbReference>
<evidence type="ECO:0000256" key="2">
    <source>
        <dbReference type="ARBA" id="ARBA00004713"/>
    </source>
</evidence>
<keyword evidence="8" id="KW-1003">Cell membrane</keyword>
<comment type="catalytic activity">
    <reaction evidence="7 8">
        <text>lipid IVA (E. coli) + CMP-3-deoxy-beta-D-manno-octulosonate = alpha-Kdo-(2-&gt;6)-lipid IVA (E. coli) + CMP + H(+)</text>
        <dbReference type="Rhea" id="RHEA:28066"/>
        <dbReference type="ChEBI" id="CHEBI:15378"/>
        <dbReference type="ChEBI" id="CHEBI:58603"/>
        <dbReference type="ChEBI" id="CHEBI:60364"/>
        <dbReference type="ChEBI" id="CHEBI:60377"/>
        <dbReference type="ChEBI" id="CHEBI:85987"/>
        <dbReference type="EC" id="2.4.99.12"/>
    </reaction>
</comment>
<sequence>MRFAPLLCLWSLIGYMAMPWLCRHTRTRLRIGKEDGSRLQERFGQPTQPRPPLNAPLLWLHAASVGESRAALPVIDALLKLQPTLTILVTTATLTGGQVITAHAPPYKGRLLHQFIPYDAPHLLSRFLTHWRPDGLVLIESELWPGLLCLCRRQHIPVMLLNGRLSARSARRWRLAAPLLRYLLRPCRWIMPRSHADERAFAQLGITSLLPPADLKEDAPPLSFDSTEAAHIRQQLGDRPLFVAASTHQGEEDLIVAAVQEARQQRPNLLTVIIPRHPERGAALATHFKAPRRSQHTIPHHNESLWIIDTLGEVGLFLHLAERVFIGHSLCPPGGGHNPLESLRFHRPTACGPYMQNWQDICATYATFLHRLEGQEALTQWLIKPVIPAPPPLKRTHISHDISCLILTTILSHKEK</sequence>
<evidence type="ECO:0000256" key="7">
    <source>
        <dbReference type="ARBA" id="ARBA00049183"/>
    </source>
</evidence>
<comment type="caution">
    <text evidence="10">The sequence shown here is derived from an EMBL/GenBank/DDBJ whole genome shotgun (WGS) entry which is preliminary data.</text>
</comment>
<dbReference type="RefSeq" id="WP_266137422.1">
    <property type="nucleotide sequence ID" value="NZ_JANIDX010000002.1"/>
</dbReference>
<evidence type="ECO:0000256" key="1">
    <source>
        <dbReference type="ARBA" id="ARBA00003394"/>
    </source>
</evidence>
<evidence type="ECO:0000256" key="5">
    <source>
        <dbReference type="ARBA" id="ARBA00022679"/>
    </source>
</evidence>
<protein>
    <recommendedName>
        <fullName evidence="4 8">3-deoxy-D-manno-octulosonic acid transferase</fullName>
        <shortName evidence="8">Kdo transferase</shortName>
        <ecNumber evidence="3 8">2.4.99.12</ecNumber>
    </recommendedName>
    <alternativeName>
        <fullName evidence="6 8">Lipid IV(A) 3-deoxy-D-manno-octulosonic acid transferase</fullName>
    </alternativeName>
</protein>
<dbReference type="Pfam" id="PF04413">
    <property type="entry name" value="Glycos_transf_N"/>
    <property type="match status" value="1"/>
</dbReference>
<evidence type="ECO:0000256" key="4">
    <source>
        <dbReference type="ARBA" id="ARBA00019077"/>
    </source>
</evidence>
<dbReference type="EC" id="2.4.99.12" evidence="3 8"/>
<comment type="function">
    <text evidence="1 8">Involved in lipopolysaccharide (LPS) biosynthesis. Catalyzes the transfer of 3-deoxy-D-manno-octulosonate (Kdo) residue(s) from CMP-Kdo to lipid IV(A), the tetraacyldisaccharide-1,4'-bisphosphate precursor of lipid A.</text>
</comment>
<dbReference type="InterPro" id="IPR039901">
    <property type="entry name" value="Kdotransferase"/>
</dbReference>
<feature type="domain" description="3-deoxy-D-manno-octulosonic-acid transferase N-terminal" evidence="9">
    <location>
        <begin position="38"/>
        <end position="209"/>
    </location>
</feature>
<reference evidence="10 11" key="1">
    <citation type="submission" date="2022-07" db="EMBL/GenBank/DDBJ databases">
        <title>Bombella genomes.</title>
        <authorList>
            <person name="Harer L."/>
            <person name="Styblova S."/>
            <person name="Ehrmann M."/>
        </authorList>
    </citation>
    <scope>NUCLEOTIDE SEQUENCE [LARGE SCALE GENOMIC DNA]</scope>
    <source>
        <strain evidence="10 11">TMW 2.2556</strain>
    </source>
</reference>
<gene>
    <name evidence="10" type="ORF">NQF89_02390</name>
</gene>
<comment type="similarity">
    <text evidence="8">Belongs to the glycosyltransferase group 1 family.</text>
</comment>
<proteinExistence type="inferred from homology"/>
<evidence type="ECO:0000256" key="3">
    <source>
        <dbReference type="ARBA" id="ARBA00012621"/>
    </source>
</evidence>
<comment type="subcellular location">
    <subcellularLocation>
        <location evidence="8">Cell membrane</location>
    </subcellularLocation>
</comment>
<dbReference type="Gene3D" id="3.40.50.11720">
    <property type="entry name" value="3-Deoxy-D-manno-octulosonic-acid transferase, N-terminal domain"/>
    <property type="match status" value="1"/>
</dbReference>
<dbReference type="InterPro" id="IPR007507">
    <property type="entry name" value="Glycos_transf_N"/>
</dbReference>
<dbReference type="PANTHER" id="PTHR42755:SF1">
    <property type="entry name" value="3-DEOXY-D-MANNO-OCTULOSONIC ACID TRANSFERASE, MITOCHONDRIAL-RELATED"/>
    <property type="match status" value="1"/>
</dbReference>
<dbReference type="SUPFAM" id="SSF53756">
    <property type="entry name" value="UDP-Glycosyltransferase/glycogen phosphorylase"/>
    <property type="match status" value="1"/>
</dbReference>
<organism evidence="10 11">
    <name type="scientific">Bombella pollinis</name>
    <dbReference type="NCBI Taxonomy" id="2967337"/>
    <lineage>
        <taxon>Bacteria</taxon>
        <taxon>Pseudomonadati</taxon>
        <taxon>Pseudomonadota</taxon>
        <taxon>Alphaproteobacteria</taxon>
        <taxon>Acetobacterales</taxon>
        <taxon>Acetobacteraceae</taxon>
        <taxon>Bombella</taxon>
    </lineage>
</organism>
<dbReference type="GO" id="GO:0016740">
    <property type="term" value="F:transferase activity"/>
    <property type="evidence" value="ECO:0007669"/>
    <property type="project" value="UniProtKB-KW"/>
</dbReference>
<evidence type="ECO:0000256" key="8">
    <source>
        <dbReference type="RuleBase" id="RU365103"/>
    </source>
</evidence>
<evidence type="ECO:0000256" key="6">
    <source>
        <dbReference type="ARBA" id="ARBA00031445"/>
    </source>
</evidence>
<keyword evidence="8" id="KW-0472">Membrane</keyword>
<comment type="pathway">
    <text evidence="2 8">Bacterial outer membrane biogenesis; LPS core biosynthesis.</text>
</comment>
<keyword evidence="5 8" id="KW-0808">Transferase</keyword>
<keyword evidence="8" id="KW-0448">Lipopolysaccharide biosynthesis</keyword>